<gene>
    <name evidence="1" type="ORF">GCM10009839_17180</name>
</gene>
<sequence length="240" mass="26007">MTILDGAGAGAGSVGEALPGVVLLSGVVGSTAYGLAGPDSDVDRLGMFALPTVSLLGLHTPRDSQVSTDPDVTLHEVGKLVRLALGGNPTASELLWLPDDLYEVRTPLGDEAIAIRTAFLSAPRVRDAYLGYATQQFRKLLSRDPAASTAKVAKHARHLMRLVEQGYELYTTGHVSIRLADPERFRAFGERVAADPEATRPFMADAENRFAKARSVLADQPDERVVEDWLLRVRRAFWEG</sequence>
<evidence type="ECO:0008006" key="3">
    <source>
        <dbReference type="Google" id="ProtNLM"/>
    </source>
</evidence>
<evidence type="ECO:0000313" key="1">
    <source>
        <dbReference type="EMBL" id="GAA2020914.1"/>
    </source>
</evidence>
<accession>A0ABN2TVW4</accession>
<organism evidence="1 2">
    <name type="scientific">Catenulispora yoronensis</name>
    <dbReference type="NCBI Taxonomy" id="450799"/>
    <lineage>
        <taxon>Bacteria</taxon>
        <taxon>Bacillati</taxon>
        <taxon>Actinomycetota</taxon>
        <taxon>Actinomycetes</taxon>
        <taxon>Catenulisporales</taxon>
        <taxon>Catenulisporaceae</taxon>
        <taxon>Catenulispora</taxon>
    </lineage>
</organism>
<dbReference type="PANTHER" id="PTHR34817">
    <property type="entry name" value="NUCLEOTIDYLTRANSFERASE"/>
    <property type="match status" value="1"/>
</dbReference>
<comment type="caution">
    <text evidence="1">The sequence shown here is derived from an EMBL/GenBank/DDBJ whole genome shotgun (WGS) entry which is preliminary data.</text>
</comment>
<name>A0ABN2TVW4_9ACTN</name>
<dbReference type="RefSeq" id="WP_344664975.1">
    <property type="nucleotide sequence ID" value="NZ_BAAAQN010000007.1"/>
</dbReference>
<dbReference type="PANTHER" id="PTHR34817:SF1">
    <property type="entry name" value="NUCLEOTIDYLTRANSFERASE"/>
    <property type="match status" value="1"/>
</dbReference>
<reference evidence="1 2" key="1">
    <citation type="journal article" date="2019" name="Int. J. Syst. Evol. Microbiol.">
        <title>The Global Catalogue of Microorganisms (GCM) 10K type strain sequencing project: providing services to taxonomists for standard genome sequencing and annotation.</title>
        <authorList>
            <consortium name="The Broad Institute Genomics Platform"/>
            <consortium name="The Broad Institute Genome Sequencing Center for Infectious Disease"/>
            <person name="Wu L."/>
            <person name="Ma J."/>
        </authorList>
    </citation>
    <scope>NUCLEOTIDE SEQUENCE [LARGE SCALE GENOMIC DNA]</scope>
    <source>
        <strain evidence="1 2">JCM 16014</strain>
    </source>
</reference>
<dbReference type="Proteomes" id="UP001500751">
    <property type="component" value="Unassembled WGS sequence"/>
</dbReference>
<dbReference type="EMBL" id="BAAAQN010000007">
    <property type="protein sequence ID" value="GAA2020914.1"/>
    <property type="molecule type" value="Genomic_DNA"/>
</dbReference>
<dbReference type="InterPro" id="IPR018775">
    <property type="entry name" value="RlaP"/>
</dbReference>
<dbReference type="Pfam" id="PF10127">
    <property type="entry name" value="RlaP"/>
    <property type="match status" value="1"/>
</dbReference>
<protein>
    <recommendedName>
        <fullName evidence="3">Nucleotidyltransferase</fullName>
    </recommendedName>
</protein>
<proteinExistence type="predicted"/>
<keyword evidence="2" id="KW-1185">Reference proteome</keyword>
<evidence type="ECO:0000313" key="2">
    <source>
        <dbReference type="Proteomes" id="UP001500751"/>
    </source>
</evidence>